<comment type="caution">
    <text evidence="3">The sequence shown here is derived from an EMBL/GenBank/DDBJ whole genome shotgun (WGS) entry which is preliminary data.</text>
</comment>
<dbReference type="Pfam" id="PF00248">
    <property type="entry name" value="Aldo_ket_red"/>
    <property type="match status" value="1"/>
</dbReference>
<dbReference type="InterPro" id="IPR023210">
    <property type="entry name" value="NADP_OxRdtase_dom"/>
</dbReference>
<dbReference type="InterPro" id="IPR036812">
    <property type="entry name" value="NAD(P)_OxRdtase_dom_sf"/>
</dbReference>
<dbReference type="Gene3D" id="3.20.20.100">
    <property type="entry name" value="NADP-dependent oxidoreductase domain"/>
    <property type="match status" value="1"/>
</dbReference>
<sequence>MANFPTVEIGVPGDKVRVPRIGLGTMGMSAVYGAVDDNESVKVLNHALDIGCTLWDTADVYGLGHNEGVLSRVLKERRNEVFLCTKFGVTFREPGSESISNFADYITGSSGKPDYVRKCVEASLQRLGTDRIDLYYMHRMDPSTPIEETVATMAELVKEGKVRYLGLSECTPEELRRAYRVHPIAAVEIEYSAWSTHIETNGLLDTCRELGITLVAYSPLGRGFLTGQIRSFEDLPEDDWRRKNPRFKPEHFENNLKLVSAFEKMAEKHGCKPGQLALAWLLAQEKNLIAIPGTKKIKYLDDNFSAGQIQLSDVEVKELRKLIDSANIQGTRY</sequence>
<evidence type="ECO:0000256" key="1">
    <source>
        <dbReference type="ARBA" id="ARBA00023002"/>
    </source>
</evidence>
<evidence type="ECO:0000313" key="4">
    <source>
        <dbReference type="Proteomes" id="UP001151295"/>
    </source>
</evidence>
<dbReference type="SUPFAM" id="SSF51430">
    <property type="entry name" value="NAD(P)-linked oxidoreductase"/>
    <property type="match status" value="1"/>
</dbReference>
<gene>
    <name evidence="3" type="ORF">EDC05_006546</name>
</gene>
<evidence type="ECO:0000259" key="2">
    <source>
        <dbReference type="Pfam" id="PF00248"/>
    </source>
</evidence>
<dbReference type="CDD" id="cd19076">
    <property type="entry name" value="AKR_AKR13A_13D"/>
    <property type="match status" value="1"/>
</dbReference>
<dbReference type="EMBL" id="JANBQD010000290">
    <property type="protein sequence ID" value="KAJ1985474.1"/>
    <property type="molecule type" value="Genomic_DNA"/>
</dbReference>
<dbReference type="PANTHER" id="PTHR43625">
    <property type="entry name" value="AFLATOXIN B1 ALDEHYDE REDUCTASE"/>
    <property type="match status" value="1"/>
</dbReference>
<name>A0ABQ8PCF8_9FUNG</name>
<protein>
    <recommendedName>
        <fullName evidence="2">NADP-dependent oxidoreductase domain-containing protein</fullName>
    </recommendedName>
</protein>
<feature type="domain" description="NADP-dependent oxidoreductase" evidence="2">
    <location>
        <begin position="20"/>
        <end position="323"/>
    </location>
</feature>
<dbReference type="InterPro" id="IPR050791">
    <property type="entry name" value="Aldo-Keto_reductase"/>
</dbReference>
<keyword evidence="4" id="KW-1185">Reference proteome</keyword>
<dbReference type="PANTHER" id="PTHR43625:SF40">
    <property type="entry name" value="ALDO-KETO REDUCTASE YAKC [NADP(+)]"/>
    <property type="match status" value="1"/>
</dbReference>
<dbReference type="Proteomes" id="UP001151295">
    <property type="component" value="Unassembled WGS sequence"/>
</dbReference>
<proteinExistence type="predicted"/>
<accession>A0ABQ8PCF8</accession>
<reference evidence="3" key="1">
    <citation type="submission" date="2022-07" db="EMBL/GenBank/DDBJ databases">
        <title>Phylogenomic reconstructions and comparative analyses of Kickxellomycotina fungi.</title>
        <authorList>
            <person name="Reynolds N.K."/>
            <person name="Stajich J.E."/>
            <person name="Barry K."/>
            <person name="Grigoriev I.V."/>
            <person name="Crous P."/>
            <person name="Smith M.E."/>
        </authorList>
    </citation>
    <scope>NUCLEOTIDE SEQUENCE</scope>
    <source>
        <strain evidence="3">BCRC 34882</strain>
    </source>
</reference>
<evidence type="ECO:0000313" key="3">
    <source>
        <dbReference type="EMBL" id="KAJ1985474.1"/>
    </source>
</evidence>
<organism evidence="3 4">
    <name type="scientific">Coemansia umbellata</name>
    <dbReference type="NCBI Taxonomy" id="1424467"/>
    <lineage>
        <taxon>Eukaryota</taxon>
        <taxon>Fungi</taxon>
        <taxon>Fungi incertae sedis</taxon>
        <taxon>Zoopagomycota</taxon>
        <taxon>Kickxellomycotina</taxon>
        <taxon>Kickxellomycetes</taxon>
        <taxon>Kickxellales</taxon>
        <taxon>Kickxellaceae</taxon>
        <taxon>Coemansia</taxon>
    </lineage>
</organism>
<keyword evidence="1" id="KW-0560">Oxidoreductase</keyword>